<feature type="transmembrane region" description="Helical" evidence="5">
    <location>
        <begin position="74"/>
        <end position="93"/>
    </location>
</feature>
<dbReference type="RefSeq" id="XP_033589197.1">
    <property type="nucleotide sequence ID" value="XM_033735497.1"/>
</dbReference>
<dbReference type="PANTHER" id="PTHR28165:SF1">
    <property type="entry name" value="NON-CLASSICAL EXPORT PROTEIN 2-RELATED"/>
    <property type="match status" value="1"/>
</dbReference>
<evidence type="ECO:0000256" key="1">
    <source>
        <dbReference type="ARBA" id="ARBA00004141"/>
    </source>
</evidence>
<comment type="subcellular location">
    <subcellularLocation>
        <location evidence="1">Membrane</location>
        <topology evidence="1">Multi-pass membrane protein</topology>
    </subcellularLocation>
</comment>
<proteinExistence type="predicted"/>
<keyword evidence="3 5" id="KW-1133">Transmembrane helix</keyword>
<dbReference type="OrthoDB" id="5423111at2759"/>
<dbReference type="InterPro" id="IPR052649">
    <property type="entry name" value="NCE102-like"/>
</dbReference>
<evidence type="ECO:0000256" key="5">
    <source>
        <dbReference type="SAM" id="Phobius"/>
    </source>
</evidence>
<dbReference type="GO" id="GO:0070941">
    <property type="term" value="P:eisosome assembly"/>
    <property type="evidence" value="ECO:0007669"/>
    <property type="project" value="TreeGrafter"/>
</dbReference>
<dbReference type="GeneID" id="54476499"/>
<reference evidence="7" key="1">
    <citation type="journal article" date="2020" name="Stud. Mycol.">
        <title>101 Dothideomycetes genomes: a test case for predicting lifestyles and emergence of pathogens.</title>
        <authorList>
            <person name="Haridas S."/>
            <person name="Albert R."/>
            <person name="Binder M."/>
            <person name="Bloem J."/>
            <person name="Labutti K."/>
            <person name="Salamov A."/>
            <person name="Andreopoulos B."/>
            <person name="Baker S."/>
            <person name="Barry K."/>
            <person name="Bills G."/>
            <person name="Bluhm B."/>
            <person name="Cannon C."/>
            <person name="Castanera R."/>
            <person name="Culley D."/>
            <person name="Daum C."/>
            <person name="Ezra D."/>
            <person name="Gonzalez J."/>
            <person name="Henrissat B."/>
            <person name="Kuo A."/>
            <person name="Liang C."/>
            <person name="Lipzen A."/>
            <person name="Lutzoni F."/>
            <person name="Magnuson J."/>
            <person name="Mondo S."/>
            <person name="Nolan M."/>
            <person name="Ohm R."/>
            <person name="Pangilinan J."/>
            <person name="Park H.-J."/>
            <person name="Ramirez L."/>
            <person name="Alfaro M."/>
            <person name="Sun H."/>
            <person name="Tritt A."/>
            <person name="Yoshinaga Y."/>
            <person name="Zwiers L.-H."/>
            <person name="Turgeon B."/>
            <person name="Goodwin S."/>
            <person name="Spatafora J."/>
            <person name="Crous P."/>
            <person name="Grigoriev I."/>
        </authorList>
    </citation>
    <scope>NUCLEOTIDE SEQUENCE</scope>
    <source>
        <strain evidence="7">CBS 113389</strain>
    </source>
</reference>
<dbReference type="EMBL" id="MU001636">
    <property type="protein sequence ID" value="KAF2482627.1"/>
    <property type="molecule type" value="Genomic_DNA"/>
</dbReference>
<dbReference type="PANTHER" id="PTHR28165">
    <property type="entry name" value="NON-CLASSICAL EXPORT PROTEIN 2-RELATED"/>
    <property type="match status" value="1"/>
</dbReference>
<evidence type="ECO:0000313" key="8">
    <source>
        <dbReference type="Proteomes" id="UP000799767"/>
    </source>
</evidence>
<feature type="domain" description="MARVEL" evidence="6">
    <location>
        <begin position="8"/>
        <end position="146"/>
    </location>
</feature>
<evidence type="ECO:0000256" key="2">
    <source>
        <dbReference type="ARBA" id="ARBA00022692"/>
    </source>
</evidence>
<dbReference type="InterPro" id="IPR008253">
    <property type="entry name" value="Marvel"/>
</dbReference>
<organism evidence="7 8">
    <name type="scientific">Neohortaea acidophila</name>
    <dbReference type="NCBI Taxonomy" id="245834"/>
    <lineage>
        <taxon>Eukaryota</taxon>
        <taxon>Fungi</taxon>
        <taxon>Dikarya</taxon>
        <taxon>Ascomycota</taxon>
        <taxon>Pezizomycotina</taxon>
        <taxon>Dothideomycetes</taxon>
        <taxon>Dothideomycetidae</taxon>
        <taxon>Mycosphaerellales</taxon>
        <taxon>Teratosphaeriaceae</taxon>
        <taxon>Neohortaea</taxon>
    </lineage>
</organism>
<evidence type="ECO:0000256" key="3">
    <source>
        <dbReference type="ARBA" id="ARBA00022989"/>
    </source>
</evidence>
<feature type="transmembrane region" description="Helical" evidence="5">
    <location>
        <begin position="12"/>
        <end position="30"/>
    </location>
</feature>
<dbReference type="Proteomes" id="UP000799767">
    <property type="component" value="Unassembled WGS sequence"/>
</dbReference>
<evidence type="ECO:0000256" key="4">
    <source>
        <dbReference type="ARBA" id="ARBA00023136"/>
    </source>
</evidence>
<dbReference type="GO" id="GO:0005886">
    <property type="term" value="C:plasma membrane"/>
    <property type="evidence" value="ECO:0007669"/>
    <property type="project" value="TreeGrafter"/>
</dbReference>
<dbReference type="Pfam" id="PF01284">
    <property type="entry name" value="MARVEL"/>
    <property type="match status" value="1"/>
</dbReference>
<gene>
    <name evidence="7" type="ORF">BDY17DRAFT_311074</name>
</gene>
<protein>
    <submittedName>
        <fullName evidence="7">Non-classical export protein Nce102</fullName>
    </submittedName>
</protein>
<sequence>MSLAKPLNIAMRGLQFLWALLVMAIVGNMVAEAHNSPSVVNYSLFCSVFGMLSLFYLLPATIWENFSISPWFPLILDILNTIFWFCGAVALAADLGVHSCSNQGYLDSNHITNGVKTGKSGRCTEAQASDAFLFFGFFAFLVSTVLSGLNTRGSGIRPSGIRRSGPAMSQV</sequence>
<keyword evidence="4 5" id="KW-0472">Membrane</keyword>
<evidence type="ECO:0000313" key="7">
    <source>
        <dbReference type="EMBL" id="KAF2482627.1"/>
    </source>
</evidence>
<name>A0A6A6PTT2_9PEZI</name>
<dbReference type="AlphaFoldDB" id="A0A6A6PTT2"/>
<feature type="transmembrane region" description="Helical" evidence="5">
    <location>
        <begin position="42"/>
        <end position="62"/>
    </location>
</feature>
<dbReference type="GO" id="GO:0032126">
    <property type="term" value="C:eisosome"/>
    <property type="evidence" value="ECO:0007669"/>
    <property type="project" value="TreeGrafter"/>
</dbReference>
<dbReference type="GO" id="GO:0072659">
    <property type="term" value="P:protein localization to plasma membrane"/>
    <property type="evidence" value="ECO:0007669"/>
    <property type="project" value="TreeGrafter"/>
</dbReference>
<evidence type="ECO:0000259" key="6">
    <source>
        <dbReference type="Pfam" id="PF01284"/>
    </source>
</evidence>
<accession>A0A6A6PTT2</accession>
<keyword evidence="8" id="KW-1185">Reference proteome</keyword>
<feature type="transmembrane region" description="Helical" evidence="5">
    <location>
        <begin position="131"/>
        <end position="149"/>
    </location>
</feature>
<keyword evidence="2 5" id="KW-0812">Transmembrane</keyword>